<dbReference type="GO" id="GO:0047280">
    <property type="term" value="F:nicotinamide phosphoribosyltransferase activity"/>
    <property type="evidence" value="ECO:0007669"/>
    <property type="project" value="UniProtKB-ARBA"/>
</dbReference>
<dbReference type="GO" id="GO:0034355">
    <property type="term" value="P:NAD+ biosynthetic process via the salvage pathway"/>
    <property type="evidence" value="ECO:0007669"/>
    <property type="project" value="TreeGrafter"/>
</dbReference>
<evidence type="ECO:0000256" key="2">
    <source>
        <dbReference type="ARBA" id="ARBA00010897"/>
    </source>
</evidence>
<dbReference type="Pfam" id="PF04095">
    <property type="entry name" value="NAPRTase"/>
    <property type="match status" value="1"/>
</dbReference>
<dbReference type="InterPro" id="IPR006405">
    <property type="entry name" value="Nic_PRibTrfase_pncB"/>
</dbReference>
<dbReference type="GO" id="GO:0004516">
    <property type="term" value="F:nicotinate phosphoribosyltransferase activity"/>
    <property type="evidence" value="ECO:0007669"/>
    <property type="project" value="UniProtKB-UniRule"/>
</dbReference>
<evidence type="ECO:0000259" key="12">
    <source>
        <dbReference type="Pfam" id="PF17956"/>
    </source>
</evidence>
<keyword evidence="7 9" id="KW-0808">Transferase</keyword>
<dbReference type="NCBIfam" id="NF006695">
    <property type="entry name" value="PRK09243.1-2"/>
    <property type="match status" value="1"/>
</dbReference>
<feature type="domain" description="Nicotinate/nicotinamide phosphoribosyltransferase" evidence="10">
    <location>
        <begin position="151"/>
        <end position="321"/>
    </location>
</feature>
<dbReference type="InterPro" id="IPR013785">
    <property type="entry name" value="Aldolase_TIM"/>
</dbReference>
<dbReference type="GO" id="GO:0005829">
    <property type="term" value="C:cytosol"/>
    <property type="evidence" value="ECO:0007669"/>
    <property type="project" value="TreeGrafter"/>
</dbReference>
<dbReference type="InterPro" id="IPR040727">
    <property type="entry name" value="NAPRTase_N"/>
</dbReference>
<dbReference type="InterPro" id="IPR041525">
    <property type="entry name" value="N/Namide_PRibTrfase"/>
</dbReference>
<organism evidence="13 14">
    <name type="scientific">Desulfosporosinus lacus DSM 15449</name>
    <dbReference type="NCBI Taxonomy" id="1121420"/>
    <lineage>
        <taxon>Bacteria</taxon>
        <taxon>Bacillati</taxon>
        <taxon>Bacillota</taxon>
        <taxon>Clostridia</taxon>
        <taxon>Eubacteriales</taxon>
        <taxon>Desulfitobacteriaceae</taxon>
        <taxon>Desulfosporosinus</taxon>
    </lineage>
</organism>
<dbReference type="Gene3D" id="3.20.20.70">
    <property type="entry name" value="Aldolase class I"/>
    <property type="match status" value="1"/>
</dbReference>
<feature type="domain" description="Nicotinate phosphoribosyltransferase C-terminal" evidence="12">
    <location>
        <begin position="358"/>
        <end position="466"/>
    </location>
</feature>
<name>A0A1M6CI28_9FIRM</name>
<accession>A0A1M6CI28</accession>
<evidence type="ECO:0000256" key="4">
    <source>
        <dbReference type="ARBA" id="ARBA00022553"/>
    </source>
</evidence>
<dbReference type="PANTHER" id="PTHR11098">
    <property type="entry name" value="NICOTINATE PHOSPHORIBOSYLTRANSFERASE"/>
    <property type="match status" value="1"/>
</dbReference>
<dbReference type="CDD" id="cd01570">
    <property type="entry name" value="NAPRTase_A"/>
    <property type="match status" value="1"/>
</dbReference>
<comment type="PTM">
    <text evidence="9">Transiently phosphorylated on a His residue during the reaction cycle. Phosphorylation strongly increases the affinity for substrates and increases the rate of nicotinate D-ribonucleotide production. Dephosphorylation regenerates the low-affinity form of the enzyme, leading to product release.</text>
</comment>
<evidence type="ECO:0000256" key="6">
    <source>
        <dbReference type="ARBA" id="ARBA00022642"/>
    </source>
</evidence>
<evidence type="ECO:0000259" key="11">
    <source>
        <dbReference type="Pfam" id="PF17767"/>
    </source>
</evidence>
<evidence type="ECO:0000256" key="8">
    <source>
        <dbReference type="ARBA" id="ARBA00048668"/>
    </source>
</evidence>
<dbReference type="InterPro" id="IPR041619">
    <property type="entry name" value="NAPRTase_C"/>
</dbReference>
<dbReference type="InterPro" id="IPR036068">
    <property type="entry name" value="Nicotinate_pribotase-like_C"/>
</dbReference>
<dbReference type="SUPFAM" id="SSF51690">
    <property type="entry name" value="Nicotinate/Quinolinate PRTase C-terminal domain-like"/>
    <property type="match status" value="1"/>
</dbReference>
<dbReference type="PANTHER" id="PTHR11098:SF1">
    <property type="entry name" value="NICOTINATE PHOSPHORIBOSYLTRANSFERASE"/>
    <property type="match status" value="1"/>
</dbReference>
<dbReference type="NCBIfam" id="TIGR01513">
    <property type="entry name" value="NAPRTase_put"/>
    <property type="match status" value="1"/>
</dbReference>
<dbReference type="InterPro" id="IPR007229">
    <property type="entry name" value="Nic_PRibTrfase-Fam"/>
</dbReference>
<feature type="domain" description="Nicotinate phosphoribosyltransferase N-terminal" evidence="11">
    <location>
        <begin position="6"/>
        <end position="130"/>
    </location>
</feature>
<dbReference type="FunFam" id="3.20.20.70:FF:000076">
    <property type="entry name" value="Nicotinate phosphoribosyltransferase"/>
    <property type="match status" value="1"/>
</dbReference>
<gene>
    <name evidence="13" type="ORF">SAMN02746098_04339</name>
</gene>
<dbReference type="AlphaFoldDB" id="A0A1M6CI28"/>
<sequence>MENRTMLTDLYQLTMMQGYLVNGCQNKEAVFDVYFRSLPFKGGYALAAGLEQVVEYIENLTFGEADLKYLRSLNLFNEEFISELSNFRFTGDIDAIPEGTPVFPYEPLLRVKGRIFETQLLETTILNLVNFETLIATKASRVVTAADGGPVMEFGLRRAQGPDAGVLGARAAFIGGCQSTSNVLAGMRYGIPVAGTQAHSWIQCFPTELEAFRAYAHTFPDLCLLLVDTYNVLKSGVPNAIKVGLELEAEGHHFLGIRLDSGDLTYLSKEARRMLDEAGLKNAIIVASNDLDEETIFAIRAQGAAINSWGVGTNLITSKDNPSLGGVYKLAAEGEPGNFHPRLKVSENITKITNPGIKKVVRFYDRAGKAMADLIALEDEVFEEDKPLTIFDPIQTWKRKTLKNFRTKELLKPVFRDGKRVYDLPNLKEIQLYARKELDSFWDEVKRLTNPHRYIVDLSTNLFELKQQLLLTIHNDIKETNKEWSKNVDR</sequence>
<keyword evidence="13" id="KW-0328">Glycosyltransferase</keyword>
<proteinExistence type="inferred from homology"/>
<keyword evidence="6 9" id="KW-0662">Pyridine nucleotide biosynthesis</keyword>
<dbReference type="Gene3D" id="3.20.140.10">
    <property type="entry name" value="nicotinate phosphoribosyltransferase"/>
    <property type="match status" value="1"/>
</dbReference>
<evidence type="ECO:0000256" key="9">
    <source>
        <dbReference type="RuleBase" id="RU365100"/>
    </source>
</evidence>
<dbReference type="Pfam" id="PF17767">
    <property type="entry name" value="NAPRTase_N"/>
    <property type="match status" value="1"/>
</dbReference>
<dbReference type="Pfam" id="PF17956">
    <property type="entry name" value="NAPRTase_C"/>
    <property type="match status" value="1"/>
</dbReference>
<reference evidence="14" key="1">
    <citation type="submission" date="2016-11" db="EMBL/GenBank/DDBJ databases">
        <authorList>
            <person name="Varghese N."/>
            <person name="Submissions S."/>
        </authorList>
    </citation>
    <scope>NUCLEOTIDE SEQUENCE [LARGE SCALE GENOMIC DNA]</scope>
    <source>
        <strain evidence="14">DSM 15449</strain>
    </source>
</reference>
<dbReference type="NCBIfam" id="NF009131">
    <property type="entry name" value="PRK12484.1"/>
    <property type="match status" value="1"/>
</dbReference>
<keyword evidence="14" id="KW-1185">Reference proteome</keyword>
<comment type="function">
    <text evidence="9">Catalyzes the first step in the biosynthesis of NAD from nicotinic acid, the ATP-dependent synthesis of beta-nicotinate D-ribonucleotide from nicotinate and 5-phospho-D-ribose 1-phosphate.</text>
</comment>
<dbReference type="SUPFAM" id="SSF54675">
    <property type="entry name" value="Nicotinate/Quinolinate PRTase N-terminal domain-like"/>
    <property type="match status" value="1"/>
</dbReference>
<dbReference type="UniPathway" id="UPA00253">
    <property type="reaction ID" value="UER00457"/>
</dbReference>
<comment type="pathway">
    <text evidence="1 9">Cofactor biosynthesis; NAD(+) biosynthesis; nicotinate D-ribonucleotide from nicotinate: step 1/1.</text>
</comment>
<comment type="catalytic activity">
    <reaction evidence="8 9">
        <text>5-phospho-alpha-D-ribose 1-diphosphate + nicotinate + ATP + H2O = nicotinate beta-D-ribonucleotide + ADP + phosphate + diphosphate</text>
        <dbReference type="Rhea" id="RHEA:36163"/>
        <dbReference type="ChEBI" id="CHEBI:15377"/>
        <dbReference type="ChEBI" id="CHEBI:30616"/>
        <dbReference type="ChEBI" id="CHEBI:32544"/>
        <dbReference type="ChEBI" id="CHEBI:33019"/>
        <dbReference type="ChEBI" id="CHEBI:43474"/>
        <dbReference type="ChEBI" id="CHEBI:57502"/>
        <dbReference type="ChEBI" id="CHEBI:58017"/>
        <dbReference type="ChEBI" id="CHEBI:456216"/>
        <dbReference type="EC" id="6.3.4.21"/>
    </reaction>
</comment>
<evidence type="ECO:0000256" key="7">
    <source>
        <dbReference type="ARBA" id="ARBA00022679"/>
    </source>
</evidence>
<evidence type="ECO:0000313" key="14">
    <source>
        <dbReference type="Proteomes" id="UP000183954"/>
    </source>
</evidence>
<dbReference type="EMBL" id="FQXJ01000021">
    <property type="protein sequence ID" value="SHI60358.1"/>
    <property type="molecule type" value="Genomic_DNA"/>
</dbReference>
<keyword evidence="5 9" id="KW-0436">Ligase</keyword>
<evidence type="ECO:0000256" key="5">
    <source>
        <dbReference type="ARBA" id="ARBA00022598"/>
    </source>
</evidence>
<keyword evidence="4" id="KW-0597">Phosphoprotein</keyword>
<dbReference type="EC" id="6.3.4.21" evidence="3 9"/>
<dbReference type="OrthoDB" id="9770610at2"/>
<dbReference type="RefSeq" id="WP_073032120.1">
    <property type="nucleotide sequence ID" value="NZ_FQXJ01000021.1"/>
</dbReference>
<evidence type="ECO:0000256" key="1">
    <source>
        <dbReference type="ARBA" id="ARBA00004952"/>
    </source>
</evidence>
<dbReference type="STRING" id="1121420.SAMN02746098_04339"/>
<evidence type="ECO:0000259" key="10">
    <source>
        <dbReference type="Pfam" id="PF04095"/>
    </source>
</evidence>
<dbReference type="PIRSF" id="PIRSF000484">
    <property type="entry name" value="NAPRT"/>
    <property type="match status" value="1"/>
</dbReference>
<dbReference type="Proteomes" id="UP000183954">
    <property type="component" value="Unassembled WGS sequence"/>
</dbReference>
<evidence type="ECO:0000256" key="3">
    <source>
        <dbReference type="ARBA" id="ARBA00013236"/>
    </source>
</evidence>
<comment type="similarity">
    <text evidence="2 9">Belongs to the NAPRTase family.</text>
</comment>
<protein>
    <recommendedName>
        <fullName evidence="3 9">Nicotinate phosphoribosyltransferase</fullName>
        <ecNumber evidence="3 9">6.3.4.21</ecNumber>
    </recommendedName>
</protein>
<evidence type="ECO:0000313" key="13">
    <source>
        <dbReference type="EMBL" id="SHI60358.1"/>
    </source>
</evidence>